<evidence type="ECO:0000256" key="9">
    <source>
        <dbReference type="ARBA" id="ARBA00023139"/>
    </source>
</evidence>
<evidence type="ECO:0000256" key="1">
    <source>
        <dbReference type="ARBA" id="ARBA00004459"/>
    </source>
</evidence>
<evidence type="ECO:0000256" key="12">
    <source>
        <dbReference type="ARBA" id="ARBA00023288"/>
    </source>
</evidence>
<evidence type="ECO:0000256" key="14">
    <source>
        <dbReference type="SAM" id="SignalP"/>
    </source>
</evidence>
<comment type="function">
    <text evidence="13">Plays a critical role in the incorporation of lipoproteins in the outer membrane after they are released by the LolA protein.</text>
</comment>
<dbReference type="GO" id="GO:0015031">
    <property type="term" value="P:protein transport"/>
    <property type="evidence" value="ECO:0007669"/>
    <property type="project" value="UniProtKB-KW"/>
</dbReference>
<accession>A0A9X2CGX8</accession>
<reference evidence="15" key="1">
    <citation type="submission" date="2022-01" db="EMBL/GenBank/DDBJ databases">
        <title>Whole genome-based taxonomy of the Shewanellaceae.</title>
        <authorList>
            <person name="Martin-Rodriguez A.J."/>
        </authorList>
    </citation>
    <scope>NUCLEOTIDE SEQUENCE</scope>
    <source>
        <strain evidence="15">DSM 16422</strain>
    </source>
</reference>
<dbReference type="CDD" id="cd16326">
    <property type="entry name" value="LolB"/>
    <property type="match status" value="1"/>
</dbReference>
<keyword evidence="8 13" id="KW-0472">Membrane</keyword>
<comment type="subunit">
    <text evidence="3 13">Monomer.</text>
</comment>
<dbReference type="GO" id="GO:0044874">
    <property type="term" value="P:lipoprotein localization to outer membrane"/>
    <property type="evidence" value="ECO:0007669"/>
    <property type="project" value="UniProtKB-UniRule"/>
</dbReference>
<protein>
    <recommendedName>
        <fullName evidence="4 13">Outer-membrane lipoprotein LolB</fullName>
    </recommendedName>
</protein>
<comment type="subcellular location">
    <subcellularLocation>
        <location evidence="1 13">Cell outer membrane</location>
        <topology evidence="1 13">Lipid-anchor</topology>
    </subcellularLocation>
</comment>
<dbReference type="Gene3D" id="2.50.20.10">
    <property type="entry name" value="Lipoprotein localisation LolA/LolB/LppX"/>
    <property type="match status" value="1"/>
</dbReference>
<keyword evidence="7 13" id="KW-0653">Protein transport</keyword>
<sequence>MPRFNQIKSAIAFTLLLLLSACTSLPTQEYQPTNVTSVSDASHWELQGKIAVKSSTDKFSTNLYWFHHTKGNELRLTTPLGTNVLTLKDDQGIAELNVDGKNYQDTNPQALLSSVSGITIPFDDIPLWLTGRVSSNDNVISYNKDGKILSFTSPDPQADWQVSFISWQQQSGVEVPRLLKIERQDVQIRIQSNIWQALTTKSN</sequence>
<dbReference type="Pfam" id="PF03550">
    <property type="entry name" value="LolB"/>
    <property type="match status" value="1"/>
</dbReference>
<evidence type="ECO:0000313" key="16">
    <source>
        <dbReference type="Proteomes" id="UP001139333"/>
    </source>
</evidence>
<evidence type="ECO:0000256" key="10">
    <source>
        <dbReference type="ARBA" id="ARBA00023186"/>
    </source>
</evidence>
<comment type="similarity">
    <text evidence="2 13">Belongs to the LolB family.</text>
</comment>
<evidence type="ECO:0000256" key="4">
    <source>
        <dbReference type="ARBA" id="ARBA00016202"/>
    </source>
</evidence>
<evidence type="ECO:0000256" key="8">
    <source>
        <dbReference type="ARBA" id="ARBA00023136"/>
    </source>
</evidence>
<evidence type="ECO:0000256" key="11">
    <source>
        <dbReference type="ARBA" id="ARBA00023237"/>
    </source>
</evidence>
<dbReference type="PROSITE" id="PS51257">
    <property type="entry name" value="PROKAR_LIPOPROTEIN"/>
    <property type="match status" value="1"/>
</dbReference>
<dbReference type="EMBL" id="JAKIKP010000001">
    <property type="protein sequence ID" value="MCL1141377.1"/>
    <property type="molecule type" value="Genomic_DNA"/>
</dbReference>
<dbReference type="RefSeq" id="WP_248994060.1">
    <property type="nucleotide sequence ID" value="NZ_JAKIKP010000001.1"/>
</dbReference>
<comment type="caution">
    <text evidence="15">The sequence shown here is derived from an EMBL/GenBank/DDBJ whole genome shotgun (WGS) entry which is preliminary data.</text>
</comment>
<feature type="signal peptide" evidence="14">
    <location>
        <begin position="1"/>
        <end position="29"/>
    </location>
</feature>
<dbReference type="HAMAP" id="MF_00233">
    <property type="entry name" value="LolB"/>
    <property type="match status" value="1"/>
</dbReference>
<name>A0A9X2CGX8_9GAMM</name>
<feature type="chain" id="PRO_5040909003" description="Outer-membrane lipoprotein LolB" evidence="14">
    <location>
        <begin position="30"/>
        <end position="203"/>
    </location>
</feature>
<organism evidence="15 16">
    <name type="scientific">Shewanella gaetbuli</name>
    <dbReference type="NCBI Taxonomy" id="220752"/>
    <lineage>
        <taxon>Bacteria</taxon>
        <taxon>Pseudomonadati</taxon>
        <taxon>Pseudomonadota</taxon>
        <taxon>Gammaproteobacteria</taxon>
        <taxon>Alteromonadales</taxon>
        <taxon>Shewanellaceae</taxon>
        <taxon>Shewanella</taxon>
    </lineage>
</organism>
<keyword evidence="9 13" id="KW-0564">Palmitate</keyword>
<evidence type="ECO:0000256" key="7">
    <source>
        <dbReference type="ARBA" id="ARBA00022927"/>
    </source>
</evidence>
<proteinExistence type="inferred from homology"/>
<dbReference type="AlphaFoldDB" id="A0A9X2CGX8"/>
<keyword evidence="6 13" id="KW-0732">Signal</keyword>
<evidence type="ECO:0000313" key="15">
    <source>
        <dbReference type="EMBL" id="MCL1141377.1"/>
    </source>
</evidence>
<keyword evidence="12 13" id="KW-0449">Lipoprotein</keyword>
<dbReference type="NCBIfam" id="TIGR00548">
    <property type="entry name" value="lolB"/>
    <property type="match status" value="1"/>
</dbReference>
<evidence type="ECO:0000256" key="2">
    <source>
        <dbReference type="ARBA" id="ARBA00009696"/>
    </source>
</evidence>
<keyword evidence="10 13" id="KW-0143">Chaperone</keyword>
<keyword evidence="11 13" id="KW-0998">Cell outer membrane</keyword>
<dbReference type="SUPFAM" id="SSF89392">
    <property type="entry name" value="Prokaryotic lipoproteins and lipoprotein localization factors"/>
    <property type="match status" value="1"/>
</dbReference>
<evidence type="ECO:0000256" key="5">
    <source>
        <dbReference type="ARBA" id="ARBA00022448"/>
    </source>
</evidence>
<evidence type="ECO:0000256" key="13">
    <source>
        <dbReference type="HAMAP-Rule" id="MF_00233"/>
    </source>
</evidence>
<keyword evidence="16" id="KW-1185">Reference proteome</keyword>
<keyword evidence="5 13" id="KW-0813">Transport</keyword>
<dbReference type="InterPro" id="IPR029046">
    <property type="entry name" value="LolA/LolB/LppX"/>
</dbReference>
<evidence type="ECO:0000256" key="6">
    <source>
        <dbReference type="ARBA" id="ARBA00022729"/>
    </source>
</evidence>
<evidence type="ECO:0000256" key="3">
    <source>
        <dbReference type="ARBA" id="ARBA00011245"/>
    </source>
</evidence>
<dbReference type="Proteomes" id="UP001139333">
    <property type="component" value="Unassembled WGS sequence"/>
</dbReference>
<dbReference type="GO" id="GO:0009279">
    <property type="term" value="C:cell outer membrane"/>
    <property type="evidence" value="ECO:0007669"/>
    <property type="project" value="UniProtKB-SubCell"/>
</dbReference>
<dbReference type="InterPro" id="IPR004565">
    <property type="entry name" value="OM_lipoprot_LolB"/>
</dbReference>
<gene>
    <name evidence="13 15" type="primary">lolB</name>
    <name evidence="15" type="ORF">L2672_01505</name>
</gene>